<organism evidence="2 3">
    <name type="scientific">Athelia psychrophila</name>
    <dbReference type="NCBI Taxonomy" id="1759441"/>
    <lineage>
        <taxon>Eukaryota</taxon>
        <taxon>Fungi</taxon>
        <taxon>Dikarya</taxon>
        <taxon>Basidiomycota</taxon>
        <taxon>Agaricomycotina</taxon>
        <taxon>Agaricomycetes</taxon>
        <taxon>Agaricomycetidae</taxon>
        <taxon>Atheliales</taxon>
        <taxon>Atheliaceae</taxon>
        <taxon>Athelia</taxon>
    </lineage>
</organism>
<keyword evidence="3" id="KW-1185">Reference proteome</keyword>
<keyword evidence="1" id="KW-0472">Membrane</keyword>
<evidence type="ECO:0000256" key="1">
    <source>
        <dbReference type="SAM" id="Phobius"/>
    </source>
</evidence>
<proteinExistence type="predicted"/>
<keyword evidence="1" id="KW-1133">Transmembrane helix</keyword>
<name>A0A166LYE5_9AGAM</name>
<gene>
    <name evidence="2" type="ORF">FIBSPDRAFT_858406</name>
</gene>
<feature type="transmembrane region" description="Helical" evidence="1">
    <location>
        <begin position="31"/>
        <end position="52"/>
    </location>
</feature>
<evidence type="ECO:0000313" key="3">
    <source>
        <dbReference type="Proteomes" id="UP000076532"/>
    </source>
</evidence>
<dbReference type="Proteomes" id="UP000076532">
    <property type="component" value="Unassembled WGS sequence"/>
</dbReference>
<dbReference type="AlphaFoldDB" id="A0A166LYE5"/>
<accession>A0A166LYE5</accession>
<evidence type="ECO:0000313" key="2">
    <source>
        <dbReference type="EMBL" id="KZP23450.1"/>
    </source>
</evidence>
<dbReference type="EMBL" id="KV417532">
    <property type="protein sequence ID" value="KZP23450.1"/>
    <property type="molecule type" value="Genomic_DNA"/>
</dbReference>
<reference evidence="2 3" key="1">
    <citation type="journal article" date="2016" name="Mol. Biol. Evol.">
        <title>Comparative Genomics of Early-Diverging Mushroom-Forming Fungi Provides Insights into the Origins of Lignocellulose Decay Capabilities.</title>
        <authorList>
            <person name="Nagy L.G."/>
            <person name="Riley R."/>
            <person name="Tritt A."/>
            <person name="Adam C."/>
            <person name="Daum C."/>
            <person name="Floudas D."/>
            <person name="Sun H."/>
            <person name="Yadav J.S."/>
            <person name="Pangilinan J."/>
            <person name="Larsson K.H."/>
            <person name="Matsuura K."/>
            <person name="Barry K."/>
            <person name="Labutti K."/>
            <person name="Kuo R."/>
            <person name="Ohm R.A."/>
            <person name="Bhattacharya S.S."/>
            <person name="Shirouzu T."/>
            <person name="Yoshinaga Y."/>
            <person name="Martin F.M."/>
            <person name="Grigoriev I.V."/>
            <person name="Hibbett D.S."/>
        </authorList>
    </citation>
    <scope>NUCLEOTIDE SEQUENCE [LARGE SCALE GENOMIC DNA]</scope>
    <source>
        <strain evidence="2 3">CBS 109695</strain>
    </source>
</reference>
<keyword evidence="1" id="KW-0812">Transmembrane</keyword>
<protein>
    <submittedName>
        <fullName evidence="2">Uncharacterized protein</fullName>
    </submittedName>
</protein>
<sequence length="53" mass="5773">MAFEVWHGWDSRILPSLRLQYSSVSIPPPPLLTLSILACSLTIMFAASSPTVA</sequence>